<evidence type="ECO:0000256" key="7">
    <source>
        <dbReference type="ARBA" id="ARBA00022679"/>
    </source>
</evidence>
<evidence type="ECO:0000256" key="4">
    <source>
        <dbReference type="ARBA" id="ARBA00015154"/>
    </source>
</evidence>
<keyword evidence="9" id="KW-0046">Antibiotic resistance</keyword>
<feature type="binding site" evidence="11">
    <location>
        <position position="131"/>
    </location>
    <ligand>
        <name>S-adenosyl-L-methionine</name>
        <dbReference type="ChEBI" id="CHEBI:59789"/>
    </ligand>
</feature>
<comment type="caution">
    <text evidence="12">The sequence shown here is derived from an EMBL/GenBank/DDBJ whole genome shotgun (WGS) entry which is preliminary data.</text>
</comment>
<evidence type="ECO:0000256" key="2">
    <source>
        <dbReference type="ARBA" id="ARBA00005487"/>
    </source>
</evidence>
<evidence type="ECO:0000313" key="12">
    <source>
        <dbReference type="EMBL" id="PIS21059.1"/>
    </source>
</evidence>
<dbReference type="EC" id="2.1.1.179" evidence="3"/>
<organism evidence="12 13">
    <name type="scientific">candidate division WWE3 bacterium CG08_land_8_20_14_0_20_43_13</name>
    <dbReference type="NCBI Taxonomy" id="1975087"/>
    <lineage>
        <taxon>Bacteria</taxon>
        <taxon>Katanobacteria</taxon>
    </lineage>
</organism>
<dbReference type="GO" id="GO:0008649">
    <property type="term" value="F:rRNA methyltransferase activity"/>
    <property type="evidence" value="ECO:0007669"/>
    <property type="project" value="InterPro"/>
</dbReference>
<evidence type="ECO:0000256" key="10">
    <source>
        <dbReference type="ARBA" id="ARBA00033062"/>
    </source>
</evidence>
<evidence type="ECO:0000256" key="8">
    <source>
        <dbReference type="ARBA" id="ARBA00022691"/>
    </source>
</evidence>
<dbReference type="GO" id="GO:0046677">
    <property type="term" value="P:response to antibiotic"/>
    <property type="evidence" value="ECO:0007669"/>
    <property type="project" value="UniProtKB-KW"/>
</dbReference>
<keyword evidence="7" id="KW-0808">Transferase</keyword>
<feature type="binding site" evidence="11">
    <location>
        <begin position="180"/>
        <end position="181"/>
    </location>
    <ligand>
        <name>S-adenosyl-L-methionine</name>
        <dbReference type="ChEBI" id="CHEBI:59789"/>
    </ligand>
</feature>
<dbReference type="Gene3D" id="3.40.50.150">
    <property type="entry name" value="Vaccinia Virus protein VP39"/>
    <property type="match status" value="1"/>
</dbReference>
<protein>
    <recommendedName>
        <fullName evidence="4">16S rRNA (guanine(1405)-N(7))-methyltransferase</fullName>
        <ecNumber evidence="3">2.1.1.179</ecNumber>
    </recommendedName>
    <alternativeName>
        <fullName evidence="10">16S rRNA m7G1405 methyltransferase</fullName>
    </alternativeName>
</protein>
<keyword evidence="5" id="KW-0698">rRNA processing</keyword>
<name>A0A2H0XA71_UNCKA</name>
<accession>A0A2H0XA71</accession>
<feature type="binding site" evidence="11">
    <location>
        <begin position="100"/>
        <end position="106"/>
    </location>
    <ligand>
        <name>S-adenosyl-L-methionine</name>
        <dbReference type="ChEBI" id="CHEBI:59789"/>
    </ligand>
</feature>
<sequence>MDKNSLIRQRTQNITRQIIAGKKYKNVSPLVVNRIAGEEAIKHRQDKQATKSAKLQLHRIYGSFIRETNYSQAWLKLKEAGKSHNKNLIGTQLKQILGMHASTGERTGFLRSFYRQIFDITGQPSTVLDLGCGLNPLSMICLKMPKEIKWYGLEADEKMVSFVNLLLRQFGYQPLCQTADLAQTQNPPPVDMALLLKMAPVLDSQKKGLALELIKQLKANWLVISLSTKSLGSKTYHNRQDRSQTQLNEIVDRLGQPVKMIDFKNETLAIFSLKEK</sequence>
<dbReference type="InterPro" id="IPR010769">
    <property type="entry name" value="rRNA_MeTrfase_GmN_bac"/>
</dbReference>
<evidence type="ECO:0000256" key="3">
    <source>
        <dbReference type="ARBA" id="ARBA00012300"/>
    </source>
</evidence>
<evidence type="ECO:0000256" key="6">
    <source>
        <dbReference type="ARBA" id="ARBA00022603"/>
    </source>
</evidence>
<proteinExistence type="inferred from homology"/>
<dbReference type="InterPro" id="IPR025981">
    <property type="entry name" value="rRNA_MeTrfase"/>
</dbReference>
<evidence type="ECO:0000256" key="5">
    <source>
        <dbReference type="ARBA" id="ARBA00022552"/>
    </source>
</evidence>
<feature type="binding site" evidence="11">
    <location>
        <position position="205"/>
    </location>
    <ligand>
        <name>S-adenosyl-L-methionine</name>
        <dbReference type="ChEBI" id="CHEBI:59789"/>
    </ligand>
</feature>
<dbReference type="Proteomes" id="UP000231414">
    <property type="component" value="Unassembled WGS sequence"/>
</dbReference>
<comment type="catalytic activity">
    <reaction evidence="1">
        <text>guanosine(1405) in 16S rRNA + S-adenosyl-L-methionine = N(7)-methylguanosine(1405) in 16S rRNA + S-adenosyl-L-homocysteine</text>
        <dbReference type="Rhea" id="RHEA:42772"/>
        <dbReference type="Rhea" id="RHEA-COMP:10225"/>
        <dbReference type="Rhea" id="RHEA-COMP:10226"/>
        <dbReference type="ChEBI" id="CHEBI:57856"/>
        <dbReference type="ChEBI" id="CHEBI:59789"/>
        <dbReference type="ChEBI" id="CHEBI:74269"/>
        <dbReference type="ChEBI" id="CHEBI:74480"/>
        <dbReference type="EC" id="2.1.1.179"/>
    </reaction>
</comment>
<dbReference type="Pfam" id="PF07091">
    <property type="entry name" value="FmrO"/>
    <property type="match status" value="1"/>
</dbReference>
<dbReference type="InterPro" id="IPR029063">
    <property type="entry name" value="SAM-dependent_MTases_sf"/>
</dbReference>
<dbReference type="EMBL" id="PEYW01000006">
    <property type="protein sequence ID" value="PIS21059.1"/>
    <property type="molecule type" value="Genomic_DNA"/>
</dbReference>
<dbReference type="Gene3D" id="1.10.8.10">
    <property type="entry name" value="DNA helicase RuvA subunit, C-terminal domain"/>
    <property type="match status" value="1"/>
</dbReference>
<keyword evidence="6" id="KW-0489">Methyltransferase</keyword>
<gene>
    <name evidence="12" type="ORF">COT52_00325</name>
</gene>
<evidence type="ECO:0000256" key="11">
    <source>
        <dbReference type="PIRSR" id="PIRSR015852-1"/>
    </source>
</evidence>
<dbReference type="AlphaFoldDB" id="A0A2H0XA71"/>
<reference evidence="13" key="1">
    <citation type="submission" date="2017-09" db="EMBL/GenBank/DDBJ databases">
        <title>Depth-based differentiation of microbial function through sediment-hosted aquifers and enrichment of novel symbionts in the deep terrestrial subsurface.</title>
        <authorList>
            <person name="Probst A.J."/>
            <person name="Ladd B."/>
            <person name="Jarett J.K."/>
            <person name="Geller-Mcgrath D.E."/>
            <person name="Sieber C.M.K."/>
            <person name="Emerson J.B."/>
            <person name="Anantharaman K."/>
            <person name="Thomas B.C."/>
            <person name="Malmstrom R."/>
            <person name="Stieglmeier M."/>
            <person name="Klingl A."/>
            <person name="Woyke T."/>
            <person name="Ryan C.M."/>
            <person name="Banfield J.F."/>
        </authorList>
    </citation>
    <scope>NUCLEOTIDE SEQUENCE [LARGE SCALE GENOMIC DNA]</scope>
</reference>
<evidence type="ECO:0000256" key="1">
    <source>
        <dbReference type="ARBA" id="ARBA00001643"/>
    </source>
</evidence>
<feature type="binding site" evidence="11">
    <location>
        <position position="196"/>
    </location>
    <ligand>
        <name>S-adenosyl-L-methionine</name>
        <dbReference type="ChEBI" id="CHEBI:59789"/>
    </ligand>
</feature>
<evidence type="ECO:0000313" key="13">
    <source>
        <dbReference type="Proteomes" id="UP000231414"/>
    </source>
</evidence>
<comment type="similarity">
    <text evidence="2">Belongs to the methyltransferase superfamily. Aminoglycoside resistance family.</text>
</comment>
<dbReference type="PIRSF" id="PIRSF015852">
    <property type="entry name" value="RRNA_mtase_Grm"/>
    <property type="match status" value="1"/>
</dbReference>
<evidence type="ECO:0000256" key="9">
    <source>
        <dbReference type="ARBA" id="ARBA00023251"/>
    </source>
</evidence>
<dbReference type="SUPFAM" id="SSF53335">
    <property type="entry name" value="S-adenosyl-L-methionine-dependent methyltransferases"/>
    <property type="match status" value="1"/>
</dbReference>
<keyword evidence="8 11" id="KW-0949">S-adenosyl-L-methionine</keyword>